<name>A0A9K3GI84_9EUKA</name>
<keyword evidence="3" id="KW-1185">Reference proteome</keyword>
<evidence type="ECO:0000313" key="2">
    <source>
        <dbReference type="EMBL" id="GIQ84944.1"/>
    </source>
</evidence>
<organism evidence="2 3">
    <name type="scientific">Kipferlia bialata</name>
    <dbReference type="NCBI Taxonomy" id="797122"/>
    <lineage>
        <taxon>Eukaryota</taxon>
        <taxon>Metamonada</taxon>
        <taxon>Carpediemonas-like organisms</taxon>
        <taxon>Kipferlia</taxon>
    </lineage>
</organism>
<reference evidence="2 3" key="1">
    <citation type="journal article" date="2018" name="PLoS ONE">
        <title>The draft genome of Kipferlia bialata reveals reductive genome evolution in fornicate parasites.</title>
        <authorList>
            <person name="Tanifuji G."/>
            <person name="Takabayashi S."/>
            <person name="Kume K."/>
            <person name="Takagi M."/>
            <person name="Nakayama T."/>
            <person name="Kamikawa R."/>
            <person name="Inagaki Y."/>
            <person name="Hashimoto T."/>
        </authorList>
    </citation>
    <scope>NUCLEOTIDE SEQUENCE [LARGE SCALE GENOMIC DNA]</scope>
    <source>
        <strain evidence="2">NY0173</strain>
    </source>
</reference>
<evidence type="ECO:0000313" key="3">
    <source>
        <dbReference type="Proteomes" id="UP000265618"/>
    </source>
</evidence>
<dbReference type="Proteomes" id="UP000265618">
    <property type="component" value="Unassembled WGS sequence"/>
</dbReference>
<sequence>MRLPVLVVCVLLALCVCQDCLNDDIIDKVNANRRLGWTAGRNARLEGVTRE</sequence>
<dbReference type="AlphaFoldDB" id="A0A9K3GI84"/>
<dbReference type="EMBL" id="BDIP01001693">
    <property type="protein sequence ID" value="GIQ84944.1"/>
    <property type="molecule type" value="Genomic_DNA"/>
</dbReference>
<evidence type="ECO:0000256" key="1">
    <source>
        <dbReference type="SAM" id="SignalP"/>
    </source>
</evidence>
<gene>
    <name evidence="2" type="ORF">KIPB_006531</name>
</gene>
<keyword evidence="1" id="KW-0732">Signal</keyword>
<feature type="non-terminal residue" evidence="2">
    <location>
        <position position="1"/>
    </location>
</feature>
<proteinExistence type="predicted"/>
<comment type="caution">
    <text evidence="2">The sequence shown here is derived from an EMBL/GenBank/DDBJ whole genome shotgun (WGS) entry which is preliminary data.</text>
</comment>
<feature type="chain" id="PRO_5039894635" evidence="1">
    <location>
        <begin position="18"/>
        <end position="51"/>
    </location>
</feature>
<accession>A0A9K3GI84</accession>
<feature type="signal peptide" evidence="1">
    <location>
        <begin position="1"/>
        <end position="17"/>
    </location>
</feature>
<protein>
    <submittedName>
        <fullName evidence="2">Uncharacterized protein</fullName>
    </submittedName>
</protein>